<dbReference type="STRING" id="645134.A0A0L0HBD9"/>
<dbReference type="RefSeq" id="XP_016606291.1">
    <property type="nucleotide sequence ID" value="XM_016754851.1"/>
</dbReference>
<evidence type="ECO:0000259" key="2">
    <source>
        <dbReference type="PROSITE" id="PS51444"/>
    </source>
</evidence>
<dbReference type="SMART" id="SM00498">
    <property type="entry name" value="FH2"/>
    <property type="match status" value="1"/>
</dbReference>
<dbReference type="OrthoDB" id="5632at2759"/>
<gene>
    <name evidence="3" type="ORF">SPPG_06650</name>
</gene>
<dbReference type="EMBL" id="KQ257461">
    <property type="protein sequence ID" value="KNC98251.1"/>
    <property type="molecule type" value="Genomic_DNA"/>
</dbReference>
<dbReference type="eggNOG" id="KOG1922">
    <property type="taxonomic scope" value="Eukaryota"/>
</dbReference>
<dbReference type="Proteomes" id="UP000053201">
    <property type="component" value="Unassembled WGS sequence"/>
</dbReference>
<feature type="domain" description="FH2" evidence="2">
    <location>
        <begin position="1"/>
        <end position="369"/>
    </location>
</feature>
<dbReference type="OMA" id="QKTSYNV"/>
<dbReference type="PANTHER" id="PTHR45691:SF6">
    <property type="entry name" value="PROTEIN DIAPHANOUS"/>
    <property type="match status" value="1"/>
</dbReference>
<dbReference type="Gene3D" id="1.20.58.2220">
    <property type="entry name" value="Formin, FH2 domain"/>
    <property type="match status" value="1"/>
</dbReference>
<protein>
    <recommendedName>
        <fullName evidence="2">FH2 domain-containing protein</fullName>
    </recommendedName>
</protein>
<proteinExistence type="predicted"/>
<dbReference type="GO" id="GO:0030041">
    <property type="term" value="P:actin filament polymerization"/>
    <property type="evidence" value="ECO:0007669"/>
    <property type="project" value="TreeGrafter"/>
</dbReference>
<dbReference type="PANTHER" id="PTHR45691">
    <property type="entry name" value="PROTEIN DIAPHANOUS"/>
    <property type="match status" value="1"/>
</dbReference>
<evidence type="ECO:0000313" key="4">
    <source>
        <dbReference type="Proteomes" id="UP000053201"/>
    </source>
</evidence>
<dbReference type="InParanoid" id="A0A0L0HBD9"/>
<dbReference type="GO" id="GO:0005884">
    <property type="term" value="C:actin filament"/>
    <property type="evidence" value="ECO:0007669"/>
    <property type="project" value="TreeGrafter"/>
</dbReference>
<dbReference type="InterPro" id="IPR042201">
    <property type="entry name" value="FH2_Formin_sf"/>
</dbReference>
<dbReference type="PROSITE" id="PS51444">
    <property type="entry name" value="FH2"/>
    <property type="match status" value="1"/>
</dbReference>
<dbReference type="InterPro" id="IPR015425">
    <property type="entry name" value="FH2_Formin"/>
</dbReference>
<feature type="coiled-coil region" evidence="1">
    <location>
        <begin position="341"/>
        <end position="375"/>
    </location>
</feature>
<dbReference type="AlphaFoldDB" id="A0A0L0HBD9"/>
<accession>A0A0L0HBD9</accession>
<dbReference type="GeneID" id="27689941"/>
<organism evidence="3 4">
    <name type="scientific">Spizellomyces punctatus (strain DAOM BR117)</name>
    <dbReference type="NCBI Taxonomy" id="645134"/>
    <lineage>
        <taxon>Eukaryota</taxon>
        <taxon>Fungi</taxon>
        <taxon>Fungi incertae sedis</taxon>
        <taxon>Chytridiomycota</taxon>
        <taxon>Chytridiomycota incertae sedis</taxon>
        <taxon>Chytridiomycetes</taxon>
        <taxon>Spizellomycetales</taxon>
        <taxon>Spizellomycetaceae</taxon>
        <taxon>Spizellomyces</taxon>
    </lineage>
</organism>
<dbReference type="VEuPathDB" id="FungiDB:SPPG_06650"/>
<evidence type="ECO:0000256" key="1">
    <source>
        <dbReference type="SAM" id="Coils"/>
    </source>
</evidence>
<dbReference type="InterPro" id="IPR051412">
    <property type="entry name" value="Formin_Homology_Diaphanous_sf"/>
</dbReference>
<keyword evidence="1" id="KW-0175">Coiled coil</keyword>
<dbReference type="Pfam" id="PF02181">
    <property type="entry name" value="FH2"/>
    <property type="match status" value="2"/>
</dbReference>
<name>A0A0L0HBD9_SPIPD</name>
<dbReference type="SUPFAM" id="SSF101447">
    <property type="entry name" value="Formin homology 2 domain (FH2 domain)"/>
    <property type="match status" value="1"/>
</dbReference>
<sequence length="471" mass="53754">MVQRAQFTNLLDLRRANNVSIGLSRFTRRGLGTLEIVQAVRTMDVETLSADDLTMVQKLLPTPEERLMLHTHLSSPPKPDAPPLAPAEQFMIEMMQTPDITEMVTASLLNASADHEVTEIVSKLDKCITVCEEIKTSEKLKVLLRSVLELGNLTNYEYSNGARGGAGFRPWMGKEARALGVKVDGLARLRDVKSADGKWSLMSFLVDMVERSRGDVLDLPSDFSLLKQIRHYDMRDMVQQMRSLESTLARLQSHTFSSDPTTAAYVTSSLQPFFARMTALMATLASKTAEFKTAWKTAAKYLGEDLDTYVEFGEPYKKVPEGQREKKQPTHVFIMLELFFRAFEDAVADNLRRKREEARRKRREVEERSWKKRKEESVVVQVEGQTYEAQKEEAVTLFRRFSQRILRNDTVPGDQHVDQEGEVEHVEDELDDGHIVQDADDGGVWVEEEQEEEGYETRWDEEDIEQVVVVG</sequence>
<reference evidence="3 4" key="1">
    <citation type="submission" date="2009-08" db="EMBL/GenBank/DDBJ databases">
        <title>The Genome Sequence of Spizellomyces punctatus strain DAOM BR117.</title>
        <authorList>
            <consortium name="The Broad Institute Genome Sequencing Platform"/>
            <person name="Russ C."/>
            <person name="Cuomo C."/>
            <person name="Shea T."/>
            <person name="Young S.K."/>
            <person name="Zeng Q."/>
            <person name="Koehrsen M."/>
            <person name="Haas B."/>
            <person name="Borodovsky M."/>
            <person name="Guigo R."/>
            <person name="Alvarado L."/>
            <person name="Berlin A."/>
            <person name="Bochicchio J."/>
            <person name="Borenstein D."/>
            <person name="Chapman S."/>
            <person name="Chen Z."/>
            <person name="Engels R."/>
            <person name="Freedman E."/>
            <person name="Gellesch M."/>
            <person name="Goldberg J."/>
            <person name="Griggs A."/>
            <person name="Gujja S."/>
            <person name="Heiman D."/>
            <person name="Hepburn T."/>
            <person name="Howarth C."/>
            <person name="Jen D."/>
            <person name="Larson L."/>
            <person name="Lewis B."/>
            <person name="Mehta T."/>
            <person name="Park D."/>
            <person name="Pearson M."/>
            <person name="Roberts A."/>
            <person name="Saif S."/>
            <person name="Shenoy N."/>
            <person name="Sisk P."/>
            <person name="Stolte C."/>
            <person name="Sykes S."/>
            <person name="Thomson T."/>
            <person name="Walk T."/>
            <person name="White J."/>
            <person name="Yandava C."/>
            <person name="Burger G."/>
            <person name="Gray M.W."/>
            <person name="Holland P.W.H."/>
            <person name="King N."/>
            <person name="Lang F.B.F."/>
            <person name="Roger A.J."/>
            <person name="Ruiz-Trillo I."/>
            <person name="Lander E."/>
            <person name="Nusbaum C."/>
        </authorList>
    </citation>
    <scope>NUCLEOTIDE SEQUENCE [LARGE SCALE GENOMIC DNA]</scope>
    <source>
        <strain evidence="3 4">DAOM BR117</strain>
    </source>
</reference>
<keyword evidence="4" id="KW-1185">Reference proteome</keyword>
<evidence type="ECO:0000313" key="3">
    <source>
        <dbReference type="EMBL" id="KNC98251.1"/>
    </source>
</evidence>